<feature type="domain" description="Protein kinase" evidence="11">
    <location>
        <begin position="343"/>
        <end position="634"/>
    </location>
</feature>
<dbReference type="PANTHER" id="PTHR45707">
    <property type="entry name" value="C2 CALCIUM/LIPID-BINDING PLANT PHOSPHORIBOSYLTRANSFERASE FAMILY PROTEIN"/>
    <property type="match status" value="1"/>
</dbReference>
<keyword evidence="14" id="KW-1185">Reference proteome</keyword>
<sequence length="647" mass="73494">MFSGSNKLLRIEPAEFRFVFVKNRPISCSVQLTNKTDYYIAFKIKAKVPHHRNYHLANTGIVPPRSTHDYIVTLREQSEVPQDSTNMFFMQSAVVTEQTTLKEITRDKFEKNSGNVVDEVWLKAVHVQPALPSPPVRKGTQVGSLSRPLRSDGENINYMLSGSNELLRIEPTEFRFAFEKNKSISGSIQLTNITDNYIAFKIKAKVPDHMNYHLSNTGIVPPRSTHDYIVTLKAQSEVPPDCNKMFFMQCATVTEGTTLKEITKDKFQRNSGKVVDELWLKAVHAQHPPPQPPVRKGSQKGSSSHHLQSDGGNINYSKDFFTPTESTLHSVPLQHLKDITNNFCDERQIGRGGFGVVYKGVLGNGNVVAVKKFLQSIMWSSEKQFENEINLLRQLEHRNIVRLLGFCYETKLVQKLHEEKFVLVWNIECLICLEYLSKGSLNMYISDASSGLDWPQRFKIIQGVSYGLQYLHQQSGGPIIHLDLKPGNILLDENMLPKITDFGLSRLFDQSNTIHTLSTHGTFGYMAPEHIQGIITPMSDIFGLGVLILEVITGQKGYPYDIRTNSTEFIELELQKWRKVLQKEPGYTSLEADCKQIRICIQIGLICVNPERTRRPTTKKVVDMLEGLESMDFYISNELTPLSARIR</sequence>
<dbReference type="Proteomes" id="UP001231189">
    <property type="component" value="Unassembled WGS sequence"/>
</dbReference>
<dbReference type="GO" id="GO:0005524">
    <property type="term" value="F:ATP binding"/>
    <property type="evidence" value="ECO:0007669"/>
    <property type="project" value="UniProtKB-UniRule"/>
</dbReference>
<comment type="caution">
    <text evidence="13">The sequence shown here is derived from an EMBL/GenBank/DDBJ whole genome shotgun (WGS) entry which is preliminary data.</text>
</comment>
<dbReference type="InterPro" id="IPR000535">
    <property type="entry name" value="MSP_dom"/>
</dbReference>
<evidence type="ECO:0000256" key="10">
    <source>
        <dbReference type="SAM" id="MobiDB-lite"/>
    </source>
</evidence>
<proteinExistence type="predicted"/>
<feature type="region of interest" description="Disordered" evidence="10">
    <location>
        <begin position="285"/>
        <end position="313"/>
    </location>
</feature>
<dbReference type="PROSITE" id="PS00107">
    <property type="entry name" value="PROTEIN_KINASE_ATP"/>
    <property type="match status" value="1"/>
</dbReference>
<dbReference type="PROSITE" id="PS00108">
    <property type="entry name" value="PROTEIN_KINASE_ST"/>
    <property type="match status" value="1"/>
</dbReference>
<evidence type="ECO:0000256" key="3">
    <source>
        <dbReference type="ARBA" id="ARBA00022679"/>
    </source>
</evidence>
<evidence type="ECO:0000256" key="4">
    <source>
        <dbReference type="ARBA" id="ARBA00022741"/>
    </source>
</evidence>
<dbReference type="PROSITE" id="PS50011">
    <property type="entry name" value="PROTEIN_KINASE_DOM"/>
    <property type="match status" value="1"/>
</dbReference>
<dbReference type="GO" id="GO:0004674">
    <property type="term" value="F:protein serine/threonine kinase activity"/>
    <property type="evidence" value="ECO:0007669"/>
    <property type="project" value="UniProtKB-KW"/>
</dbReference>
<evidence type="ECO:0000256" key="5">
    <source>
        <dbReference type="ARBA" id="ARBA00022777"/>
    </source>
</evidence>
<dbReference type="InterPro" id="IPR000719">
    <property type="entry name" value="Prot_kinase_dom"/>
</dbReference>
<evidence type="ECO:0000256" key="9">
    <source>
        <dbReference type="PROSITE-ProRule" id="PRU10141"/>
    </source>
</evidence>
<feature type="compositionally biased region" description="Polar residues" evidence="10">
    <location>
        <begin position="299"/>
        <end position="313"/>
    </location>
</feature>
<feature type="domain" description="MSP" evidence="12">
    <location>
        <begin position="166"/>
        <end position="285"/>
    </location>
</feature>
<name>A0AAD8QYA6_LOLMU</name>
<dbReference type="SUPFAM" id="SSF56112">
    <property type="entry name" value="Protein kinase-like (PK-like)"/>
    <property type="match status" value="1"/>
</dbReference>
<feature type="domain" description="MSP" evidence="12">
    <location>
        <begin position="8"/>
        <end position="127"/>
    </location>
</feature>
<dbReference type="PROSITE" id="PS50202">
    <property type="entry name" value="MSP"/>
    <property type="match status" value="2"/>
</dbReference>
<dbReference type="Gene3D" id="3.30.200.20">
    <property type="entry name" value="Phosphorylase Kinase, domain 1"/>
    <property type="match status" value="1"/>
</dbReference>
<accession>A0AAD8QYA6</accession>
<feature type="binding site" evidence="9">
    <location>
        <position position="372"/>
    </location>
    <ligand>
        <name>ATP</name>
        <dbReference type="ChEBI" id="CHEBI:30616"/>
    </ligand>
</feature>
<dbReference type="Pfam" id="PF00635">
    <property type="entry name" value="Motile_Sperm"/>
    <property type="match status" value="2"/>
</dbReference>
<evidence type="ECO:0000313" key="14">
    <source>
        <dbReference type="Proteomes" id="UP001231189"/>
    </source>
</evidence>
<dbReference type="Pfam" id="PF00069">
    <property type="entry name" value="Pkinase"/>
    <property type="match status" value="1"/>
</dbReference>
<gene>
    <name evidence="13" type="ORF">QYE76_034729</name>
</gene>
<evidence type="ECO:0000256" key="8">
    <source>
        <dbReference type="ARBA" id="ARBA00048679"/>
    </source>
</evidence>
<dbReference type="Gene3D" id="2.60.40.10">
    <property type="entry name" value="Immunoglobulins"/>
    <property type="match status" value="2"/>
</dbReference>
<evidence type="ECO:0000259" key="12">
    <source>
        <dbReference type="PROSITE" id="PS50202"/>
    </source>
</evidence>
<evidence type="ECO:0000256" key="1">
    <source>
        <dbReference type="ARBA" id="ARBA00012513"/>
    </source>
</evidence>
<dbReference type="InterPro" id="IPR008271">
    <property type="entry name" value="Ser/Thr_kinase_AS"/>
</dbReference>
<evidence type="ECO:0000256" key="2">
    <source>
        <dbReference type="ARBA" id="ARBA00022527"/>
    </source>
</evidence>
<dbReference type="EC" id="2.7.11.1" evidence="1"/>
<evidence type="ECO:0000313" key="13">
    <source>
        <dbReference type="EMBL" id="KAK1611056.1"/>
    </source>
</evidence>
<keyword evidence="4 9" id="KW-0547">Nucleotide-binding</keyword>
<protein>
    <recommendedName>
        <fullName evidence="1">non-specific serine/threonine protein kinase</fullName>
        <ecNumber evidence="1">2.7.11.1</ecNumber>
    </recommendedName>
</protein>
<dbReference type="InterPro" id="IPR008962">
    <property type="entry name" value="PapD-like_sf"/>
</dbReference>
<dbReference type="SMART" id="SM00220">
    <property type="entry name" value="S_TKc"/>
    <property type="match status" value="1"/>
</dbReference>
<comment type="catalytic activity">
    <reaction evidence="7">
        <text>L-threonyl-[protein] + ATP = O-phospho-L-threonyl-[protein] + ADP + H(+)</text>
        <dbReference type="Rhea" id="RHEA:46608"/>
        <dbReference type="Rhea" id="RHEA-COMP:11060"/>
        <dbReference type="Rhea" id="RHEA-COMP:11605"/>
        <dbReference type="ChEBI" id="CHEBI:15378"/>
        <dbReference type="ChEBI" id="CHEBI:30013"/>
        <dbReference type="ChEBI" id="CHEBI:30616"/>
        <dbReference type="ChEBI" id="CHEBI:61977"/>
        <dbReference type="ChEBI" id="CHEBI:456216"/>
        <dbReference type="EC" id="2.7.11.1"/>
    </reaction>
</comment>
<keyword evidence="3" id="KW-0808">Transferase</keyword>
<dbReference type="FunFam" id="1.10.510.10:FF:001023">
    <property type="entry name" value="Os07g0541700 protein"/>
    <property type="match status" value="1"/>
</dbReference>
<dbReference type="Gene3D" id="1.10.510.10">
    <property type="entry name" value="Transferase(Phosphotransferase) domain 1"/>
    <property type="match status" value="1"/>
</dbReference>
<keyword evidence="5" id="KW-0418">Kinase</keyword>
<dbReference type="EMBL" id="JAUUTY010000007">
    <property type="protein sequence ID" value="KAK1611056.1"/>
    <property type="molecule type" value="Genomic_DNA"/>
</dbReference>
<evidence type="ECO:0000259" key="11">
    <source>
        <dbReference type="PROSITE" id="PS50011"/>
    </source>
</evidence>
<dbReference type="PANTHER" id="PTHR45707:SF76">
    <property type="entry name" value="PROTEIN KINASE DOMAIN-CONTAINING PROTEIN"/>
    <property type="match status" value="1"/>
</dbReference>
<keyword evidence="6 9" id="KW-0067">ATP-binding</keyword>
<organism evidence="13 14">
    <name type="scientific">Lolium multiflorum</name>
    <name type="common">Italian ryegrass</name>
    <name type="synonym">Lolium perenne subsp. multiflorum</name>
    <dbReference type="NCBI Taxonomy" id="4521"/>
    <lineage>
        <taxon>Eukaryota</taxon>
        <taxon>Viridiplantae</taxon>
        <taxon>Streptophyta</taxon>
        <taxon>Embryophyta</taxon>
        <taxon>Tracheophyta</taxon>
        <taxon>Spermatophyta</taxon>
        <taxon>Magnoliopsida</taxon>
        <taxon>Liliopsida</taxon>
        <taxon>Poales</taxon>
        <taxon>Poaceae</taxon>
        <taxon>BOP clade</taxon>
        <taxon>Pooideae</taxon>
        <taxon>Poodae</taxon>
        <taxon>Poeae</taxon>
        <taxon>Poeae Chloroplast Group 2 (Poeae type)</taxon>
        <taxon>Loliodinae</taxon>
        <taxon>Loliinae</taxon>
        <taxon>Lolium</taxon>
    </lineage>
</organism>
<reference evidence="13" key="1">
    <citation type="submission" date="2023-07" db="EMBL/GenBank/DDBJ databases">
        <title>A chromosome-level genome assembly of Lolium multiflorum.</title>
        <authorList>
            <person name="Chen Y."/>
            <person name="Copetti D."/>
            <person name="Kolliker R."/>
            <person name="Studer B."/>
        </authorList>
    </citation>
    <scope>NUCLEOTIDE SEQUENCE</scope>
    <source>
        <strain evidence="13">02402/16</strain>
        <tissue evidence="13">Leaf</tissue>
    </source>
</reference>
<evidence type="ECO:0000256" key="6">
    <source>
        <dbReference type="ARBA" id="ARBA00022840"/>
    </source>
</evidence>
<dbReference type="InterPro" id="IPR011009">
    <property type="entry name" value="Kinase-like_dom_sf"/>
</dbReference>
<dbReference type="AlphaFoldDB" id="A0AAD8QYA6"/>
<dbReference type="SUPFAM" id="SSF49354">
    <property type="entry name" value="PapD-like"/>
    <property type="match status" value="2"/>
</dbReference>
<dbReference type="InterPro" id="IPR013783">
    <property type="entry name" value="Ig-like_fold"/>
</dbReference>
<dbReference type="InterPro" id="IPR017441">
    <property type="entry name" value="Protein_kinase_ATP_BS"/>
</dbReference>
<evidence type="ECO:0000256" key="7">
    <source>
        <dbReference type="ARBA" id="ARBA00047899"/>
    </source>
</evidence>
<keyword evidence="2" id="KW-0723">Serine/threonine-protein kinase</keyword>
<comment type="catalytic activity">
    <reaction evidence="8">
        <text>L-seryl-[protein] + ATP = O-phospho-L-seryl-[protein] + ADP + H(+)</text>
        <dbReference type="Rhea" id="RHEA:17989"/>
        <dbReference type="Rhea" id="RHEA-COMP:9863"/>
        <dbReference type="Rhea" id="RHEA-COMP:11604"/>
        <dbReference type="ChEBI" id="CHEBI:15378"/>
        <dbReference type="ChEBI" id="CHEBI:29999"/>
        <dbReference type="ChEBI" id="CHEBI:30616"/>
        <dbReference type="ChEBI" id="CHEBI:83421"/>
        <dbReference type="ChEBI" id="CHEBI:456216"/>
        <dbReference type="EC" id="2.7.11.1"/>
    </reaction>
</comment>